<feature type="domain" description="Aldehyde dehydrogenase" evidence="2">
    <location>
        <begin position="190"/>
        <end position="354"/>
    </location>
</feature>
<keyword evidence="1" id="KW-0560">Oxidoreductase</keyword>
<evidence type="ECO:0000313" key="4">
    <source>
        <dbReference type="Proteomes" id="UP000260665"/>
    </source>
</evidence>
<dbReference type="SUPFAM" id="SSF53720">
    <property type="entry name" value="ALDH-like"/>
    <property type="match status" value="1"/>
</dbReference>
<protein>
    <submittedName>
        <fullName evidence="3">Aldehyde dehydrogenase</fullName>
    </submittedName>
</protein>
<evidence type="ECO:0000256" key="1">
    <source>
        <dbReference type="ARBA" id="ARBA00023002"/>
    </source>
</evidence>
<gene>
    <name evidence="3" type="ORF">DIC66_18275</name>
</gene>
<evidence type="ECO:0000259" key="2">
    <source>
        <dbReference type="Pfam" id="PF00171"/>
    </source>
</evidence>
<dbReference type="AlphaFoldDB" id="A0A3E1R7U6"/>
<dbReference type="Pfam" id="PF00171">
    <property type="entry name" value="Aldedh"/>
    <property type="match status" value="1"/>
</dbReference>
<dbReference type="Gene3D" id="3.40.605.10">
    <property type="entry name" value="Aldehyde Dehydrogenase, Chain A, domain 1"/>
    <property type="match status" value="1"/>
</dbReference>
<dbReference type="Gene3D" id="3.40.309.10">
    <property type="entry name" value="Aldehyde Dehydrogenase, Chain A, domain 2"/>
    <property type="match status" value="1"/>
</dbReference>
<sequence length="578" mass="62495">MDNAPAPLQLAQASLDADLDTLAGQRSAWVQTPVAGRIAILGAIQDALMPVAQRWVELACRSKGIAEGSALEGEEWLSGPYAIVTYCKLMQQTLAGMRDKAYLDRVPLRALPTGQLAARVMPNTLWDRLLFSGVTVDVWMQPGVTAQTLRHDAAAAYDPANPLHKTGRLALVLGAGNINAIAPLDALHKLFAENEVVLLKLNPVNDYLLEVFAAAFKPLLDRGVLRIVRGAADVGQYLCQHPLVETLHITGSGASHDAIVWGTGAQAQANKARNTPVNTRPITSELGAVCPTIVVPGPWSDADIRYQAEHVATQKLHNCGFNCIACQVLVLPADWDQKEAFVAALEQAMAQWEVRRLYYPGVGERLQAFKAQHPHSKSLARPGAQEVLLAPLEPGSAAARSTEVFGPALSVTEISGGDAEAYLRAAIHFANTALAGTLGANIVIHPATLAAMGRARFESILSELHYGTIGINAWAGLGFLLGQAAWGAFPGHTLADVQSGMGVVHNTFLLDRTERNVVEAPFRPFPRNLLGLSFTLLPRPPWFITHRRARTLGRLLLAFQYRPSLWKLPRIVYHALRG</sequence>
<dbReference type="PANTHER" id="PTHR43353:SF3">
    <property type="entry name" value="ALDEHYDE DEHYDROGENASE-RELATED"/>
    <property type="match status" value="1"/>
</dbReference>
<reference evidence="3 4" key="1">
    <citation type="submission" date="2018-05" db="EMBL/GenBank/DDBJ databases">
        <title>Rhodoferax soyangensis sp.nov., isolated from an oligotrophic freshwater lake.</title>
        <authorList>
            <person name="Park M."/>
        </authorList>
    </citation>
    <scope>NUCLEOTIDE SEQUENCE [LARGE SCALE GENOMIC DNA]</scope>
    <source>
        <strain evidence="3 4">IMCC26218</strain>
    </source>
</reference>
<evidence type="ECO:0000313" key="3">
    <source>
        <dbReference type="EMBL" id="RFO95439.1"/>
    </source>
</evidence>
<dbReference type="RefSeq" id="WP_117179566.1">
    <property type="nucleotide sequence ID" value="NZ_QFZK01000016.1"/>
</dbReference>
<comment type="caution">
    <text evidence="3">The sequence shown here is derived from an EMBL/GenBank/DDBJ whole genome shotgun (WGS) entry which is preliminary data.</text>
</comment>
<dbReference type="InterPro" id="IPR016161">
    <property type="entry name" value="Ald_DH/histidinol_DH"/>
</dbReference>
<dbReference type="GO" id="GO:0016620">
    <property type="term" value="F:oxidoreductase activity, acting on the aldehyde or oxo group of donors, NAD or NADP as acceptor"/>
    <property type="evidence" value="ECO:0007669"/>
    <property type="project" value="InterPro"/>
</dbReference>
<organism evidence="3 4">
    <name type="scientific">Rhodoferax lacus</name>
    <dbReference type="NCBI Taxonomy" id="2184758"/>
    <lineage>
        <taxon>Bacteria</taxon>
        <taxon>Pseudomonadati</taxon>
        <taxon>Pseudomonadota</taxon>
        <taxon>Betaproteobacteria</taxon>
        <taxon>Burkholderiales</taxon>
        <taxon>Comamonadaceae</taxon>
        <taxon>Rhodoferax</taxon>
    </lineage>
</organism>
<dbReference type="PANTHER" id="PTHR43353">
    <property type="entry name" value="SUCCINATE-SEMIALDEHYDE DEHYDROGENASE, MITOCHONDRIAL"/>
    <property type="match status" value="1"/>
</dbReference>
<proteinExistence type="predicted"/>
<dbReference type="InterPro" id="IPR016163">
    <property type="entry name" value="Ald_DH_C"/>
</dbReference>
<name>A0A3E1R7U6_9BURK</name>
<accession>A0A3E1R7U6</accession>
<dbReference type="EMBL" id="QFZK01000016">
    <property type="protein sequence ID" value="RFO95439.1"/>
    <property type="molecule type" value="Genomic_DNA"/>
</dbReference>
<dbReference type="OrthoDB" id="136308at2"/>
<dbReference type="InterPro" id="IPR015590">
    <property type="entry name" value="Aldehyde_DH_dom"/>
</dbReference>
<keyword evidence="4" id="KW-1185">Reference proteome</keyword>
<dbReference type="InterPro" id="IPR016162">
    <property type="entry name" value="Ald_DH_N"/>
</dbReference>
<dbReference type="Proteomes" id="UP000260665">
    <property type="component" value="Unassembled WGS sequence"/>
</dbReference>
<dbReference type="InterPro" id="IPR050740">
    <property type="entry name" value="Aldehyde_DH_Superfamily"/>
</dbReference>